<dbReference type="Pfam" id="PF03022">
    <property type="entry name" value="MRJP"/>
    <property type="match status" value="1"/>
</dbReference>
<dbReference type="AlphaFoldDB" id="A0A9C6XB07"/>
<sequence>MMRFALLVAAALAAVQGAAALNNDRFKEALSWKVLDYQYPSAEAKAAAVKSGEFVAENSNPLGLEVWNDKVFVTVPRWKSGVPSSLNYVKYSEGGDKSPVLVPYPSLEANTLIKDSEKKALKEGELPHKIVSVFRVRVDACDRLWVMDSGISDLKGDTQVLGPAKLLVYDLKTDKLLRQYAFKAEDLKEDSFFANVVVDTTAQTCDDAYAYVPDLGGYGLVVYSWKDNTSWRIKHNFFYFDPLSGNYNVDGINFQWTDGVFALALSPVQKEDGYRTVYFHPLSSTHEFKVSSRVLQNKTIAELPETYYAFNDLGTRGPNTQSSASYLDESTGVLFYTQVNRDGLACWNTKSKEYNPDTNALVAADKVTMIFPNDLKIDPKGNLWMLSNRMPKFHYKSLDYKDVNFRIFKAPAKDLIKGTVCEKA</sequence>
<feature type="signal peptide" evidence="4">
    <location>
        <begin position="1"/>
        <end position="20"/>
    </location>
</feature>
<dbReference type="GO" id="GO:0005576">
    <property type="term" value="C:extracellular region"/>
    <property type="evidence" value="ECO:0007669"/>
    <property type="project" value="UniProtKB-SubCell"/>
</dbReference>
<keyword evidence="5" id="KW-1185">Reference proteome</keyword>
<accession>A0A9C6XB07</accession>
<dbReference type="PANTHER" id="PTHR10009">
    <property type="entry name" value="PROTEIN YELLOW-RELATED"/>
    <property type="match status" value="1"/>
</dbReference>
<keyword evidence="4" id="KW-0732">Signal</keyword>
<dbReference type="InterPro" id="IPR017996">
    <property type="entry name" value="MRJP/yellow-related"/>
</dbReference>
<protein>
    <submittedName>
        <fullName evidence="6">Protein yellow</fullName>
    </submittedName>
</protein>
<dbReference type="PANTHER" id="PTHR10009:SF11">
    <property type="entry name" value="RH54244P"/>
    <property type="match status" value="1"/>
</dbReference>
<dbReference type="SUPFAM" id="SSF101898">
    <property type="entry name" value="NHL repeat"/>
    <property type="match status" value="1"/>
</dbReference>
<evidence type="ECO:0000313" key="5">
    <source>
        <dbReference type="Proteomes" id="UP000504606"/>
    </source>
</evidence>
<dbReference type="Proteomes" id="UP000504606">
    <property type="component" value="Unplaced"/>
</dbReference>
<dbReference type="Gene3D" id="2.120.10.30">
    <property type="entry name" value="TolB, C-terminal domain"/>
    <property type="match status" value="1"/>
</dbReference>
<proteinExistence type="inferred from homology"/>
<keyword evidence="3" id="KW-0964">Secreted</keyword>
<name>A0A9C6XB07_FRAOC</name>
<dbReference type="KEGG" id="foc:113207251"/>
<dbReference type="FunFam" id="2.120.10.30:FF:000045">
    <property type="entry name" value="Blast:Protein yellow"/>
    <property type="match status" value="1"/>
</dbReference>
<dbReference type="RefSeq" id="XP_052132529.1">
    <property type="nucleotide sequence ID" value="XM_052276569.1"/>
</dbReference>
<organism evidence="5 6">
    <name type="scientific">Frankliniella occidentalis</name>
    <name type="common">Western flower thrips</name>
    <name type="synonym">Euthrips occidentalis</name>
    <dbReference type="NCBI Taxonomy" id="133901"/>
    <lineage>
        <taxon>Eukaryota</taxon>
        <taxon>Metazoa</taxon>
        <taxon>Ecdysozoa</taxon>
        <taxon>Arthropoda</taxon>
        <taxon>Hexapoda</taxon>
        <taxon>Insecta</taxon>
        <taxon>Pterygota</taxon>
        <taxon>Neoptera</taxon>
        <taxon>Paraneoptera</taxon>
        <taxon>Thysanoptera</taxon>
        <taxon>Terebrantia</taxon>
        <taxon>Thripoidea</taxon>
        <taxon>Thripidae</taxon>
        <taxon>Frankliniella</taxon>
    </lineage>
</organism>
<dbReference type="GeneID" id="113207251"/>
<reference evidence="6" key="1">
    <citation type="submission" date="2025-08" db="UniProtKB">
        <authorList>
            <consortium name="RefSeq"/>
        </authorList>
    </citation>
    <scope>IDENTIFICATION</scope>
    <source>
        <tissue evidence="6">Whole organism</tissue>
    </source>
</reference>
<evidence type="ECO:0000256" key="3">
    <source>
        <dbReference type="ARBA" id="ARBA00022525"/>
    </source>
</evidence>
<evidence type="ECO:0000313" key="6">
    <source>
        <dbReference type="RefSeq" id="XP_052132529.1"/>
    </source>
</evidence>
<comment type="similarity">
    <text evidence="2">Belongs to the major royal jelly protein family.</text>
</comment>
<feature type="chain" id="PRO_5038843300" evidence="4">
    <location>
        <begin position="21"/>
        <end position="424"/>
    </location>
</feature>
<evidence type="ECO:0000256" key="4">
    <source>
        <dbReference type="SAM" id="SignalP"/>
    </source>
</evidence>
<evidence type="ECO:0000256" key="2">
    <source>
        <dbReference type="ARBA" id="ARBA00009127"/>
    </source>
</evidence>
<comment type="subcellular location">
    <subcellularLocation>
        <location evidence="1">Secreted</location>
    </subcellularLocation>
</comment>
<gene>
    <name evidence="6" type="primary">LOC113207251</name>
</gene>
<evidence type="ECO:0000256" key="1">
    <source>
        <dbReference type="ARBA" id="ARBA00004613"/>
    </source>
</evidence>
<dbReference type="InterPro" id="IPR011042">
    <property type="entry name" value="6-blade_b-propeller_TolB-like"/>
</dbReference>
<dbReference type="OrthoDB" id="7776143at2759"/>